<dbReference type="AlphaFoldDB" id="A0A9D3S020"/>
<feature type="region of interest" description="Disordered" evidence="2">
    <location>
        <begin position="362"/>
        <end position="460"/>
    </location>
</feature>
<feature type="compositionally biased region" description="Basic and acidic residues" evidence="2">
    <location>
        <begin position="174"/>
        <end position="195"/>
    </location>
</feature>
<dbReference type="EMBL" id="JAFIRN010000005">
    <property type="protein sequence ID" value="KAG5849553.1"/>
    <property type="molecule type" value="Genomic_DNA"/>
</dbReference>
<name>A0A9D3S020_ANGAN</name>
<evidence type="ECO:0000313" key="3">
    <source>
        <dbReference type="EMBL" id="KAG5849553.1"/>
    </source>
</evidence>
<feature type="compositionally biased region" description="Basic and acidic residues" evidence="2">
    <location>
        <begin position="422"/>
        <end position="434"/>
    </location>
</feature>
<organism evidence="3 4">
    <name type="scientific">Anguilla anguilla</name>
    <name type="common">European freshwater eel</name>
    <name type="synonym">Muraena anguilla</name>
    <dbReference type="NCBI Taxonomy" id="7936"/>
    <lineage>
        <taxon>Eukaryota</taxon>
        <taxon>Metazoa</taxon>
        <taxon>Chordata</taxon>
        <taxon>Craniata</taxon>
        <taxon>Vertebrata</taxon>
        <taxon>Euteleostomi</taxon>
        <taxon>Actinopterygii</taxon>
        <taxon>Neopterygii</taxon>
        <taxon>Teleostei</taxon>
        <taxon>Anguilliformes</taxon>
        <taxon>Anguillidae</taxon>
        <taxon>Anguilla</taxon>
    </lineage>
</organism>
<dbReference type="Proteomes" id="UP001044222">
    <property type="component" value="Unassembled WGS sequence"/>
</dbReference>
<keyword evidence="4" id="KW-1185">Reference proteome</keyword>
<feature type="compositionally biased region" description="Basic and acidic residues" evidence="2">
    <location>
        <begin position="364"/>
        <end position="374"/>
    </location>
</feature>
<feature type="compositionally biased region" description="Polar residues" evidence="2">
    <location>
        <begin position="201"/>
        <end position="211"/>
    </location>
</feature>
<feature type="compositionally biased region" description="Polar residues" evidence="2">
    <location>
        <begin position="138"/>
        <end position="149"/>
    </location>
</feature>
<proteinExistence type="predicted"/>
<feature type="region of interest" description="Disordered" evidence="2">
    <location>
        <begin position="174"/>
        <end position="258"/>
    </location>
</feature>
<sequence>MSNCLAFHTQIASIMEVLANAAVAEICQVVDDGYAVLRLEMSQYQKENKALKRKLQVMERQTARRCAERGGSRASFVDGAQVCRKLRETPRALPAKGQFPAVERALDNRIDVSLKRDEQPIVLDEEDAPAVPTGRSDGVTSHQNASSTACAVMEEGRTEALLIKEERLKENLGNHDCPRELRNRNERAVESEARSKGSPPSAESRTASAKQEQLPEQLAEDKRSVWEVSALGSGPEAERAKSLQHPGPGSRARKPSSLDSEFVMFERPGQLGSYCTQGGAVAETEDPCCSYSTGTGQGLSYHAEMRPFLGTEEGGGNGLSPLGSLDWKPDIMVVDPTPVKLEPEVPSAWNAGPVLGLGDAPPRPFEEIGERGEMLPDSAPNLCLPPVLTTAGRRPRRPSTSLRKPRRTTEPAPGRNACSTRTSREDSRVRETARRSRASTRRRDSSAARSAESISLIRLT</sequence>
<feature type="coiled-coil region" evidence="1">
    <location>
        <begin position="34"/>
        <end position="61"/>
    </location>
</feature>
<evidence type="ECO:0000256" key="1">
    <source>
        <dbReference type="SAM" id="Coils"/>
    </source>
</evidence>
<gene>
    <name evidence="3" type="ORF">ANANG_G00112170</name>
</gene>
<evidence type="ECO:0000256" key="2">
    <source>
        <dbReference type="SAM" id="MobiDB-lite"/>
    </source>
</evidence>
<protein>
    <submittedName>
        <fullName evidence="3">Uncharacterized protein</fullName>
    </submittedName>
</protein>
<feature type="region of interest" description="Disordered" evidence="2">
    <location>
        <begin position="117"/>
        <end position="149"/>
    </location>
</feature>
<reference evidence="3" key="1">
    <citation type="submission" date="2021-01" db="EMBL/GenBank/DDBJ databases">
        <title>A chromosome-scale assembly of European eel, Anguilla anguilla.</title>
        <authorList>
            <person name="Henkel C."/>
            <person name="Jong-Raadsen S.A."/>
            <person name="Dufour S."/>
            <person name="Weltzien F.-A."/>
            <person name="Palstra A.P."/>
            <person name="Pelster B."/>
            <person name="Spaink H.P."/>
            <person name="Van Den Thillart G.E."/>
            <person name="Jansen H."/>
            <person name="Zahm M."/>
            <person name="Klopp C."/>
            <person name="Cedric C."/>
            <person name="Louis A."/>
            <person name="Berthelot C."/>
            <person name="Parey E."/>
            <person name="Roest Crollius H."/>
            <person name="Montfort J."/>
            <person name="Robinson-Rechavi M."/>
            <person name="Bucao C."/>
            <person name="Bouchez O."/>
            <person name="Gislard M."/>
            <person name="Lluch J."/>
            <person name="Milhes M."/>
            <person name="Lampietro C."/>
            <person name="Lopez Roques C."/>
            <person name="Donnadieu C."/>
            <person name="Braasch I."/>
            <person name="Desvignes T."/>
            <person name="Postlethwait J."/>
            <person name="Bobe J."/>
            <person name="Guiguen Y."/>
            <person name="Dirks R."/>
        </authorList>
    </citation>
    <scope>NUCLEOTIDE SEQUENCE</scope>
    <source>
        <strain evidence="3">Tag_6206</strain>
        <tissue evidence="3">Liver</tissue>
    </source>
</reference>
<evidence type="ECO:0000313" key="4">
    <source>
        <dbReference type="Proteomes" id="UP001044222"/>
    </source>
</evidence>
<comment type="caution">
    <text evidence="3">The sequence shown here is derived from an EMBL/GenBank/DDBJ whole genome shotgun (WGS) entry which is preliminary data.</text>
</comment>
<keyword evidence="1" id="KW-0175">Coiled coil</keyword>
<accession>A0A9D3S020</accession>